<name>A0ACC0VAP2_9HYPO</name>
<protein>
    <submittedName>
        <fullName evidence="1">Uncharacterized protein</fullName>
    </submittedName>
</protein>
<reference evidence="1" key="1">
    <citation type="submission" date="2022-10" db="EMBL/GenBank/DDBJ databases">
        <title>Complete Genome of Trichothecium roseum strain YXFP-22015, a Plant Pathogen Isolated from Citrus.</title>
        <authorList>
            <person name="Wang Y."/>
            <person name="Zhu L."/>
        </authorList>
    </citation>
    <scope>NUCLEOTIDE SEQUENCE</scope>
    <source>
        <strain evidence="1">YXFP-22015</strain>
    </source>
</reference>
<organism evidence="1 2">
    <name type="scientific">Trichothecium roseum</name>
    <dbReference type="NCBI Taxonomy" id="47278"/>
    <lineage>
        <taxon>Eukaryota</taxon>
        <taxon>Fungi</taxon>
        <taxon>Dikarya</taxon>
        <taxon>Ascomycota</taxon>
        <taxon>Pezizomycotina</taxon>
        <taxon>Sordariomycetes</taxon>
        <taxon>Hypocreomycetidae</taxon>
        <taxon>Hypocreales</taxon>
        <taxon>Hypocreales incertae sedis</taxon>
        <taxon>Trichothecium</taxon>
    </lineage>
</organism>
<comment type="caution">
    <text evidence="1">The sequence shown here is derived from an EMBL/GenBank/DDBJ whole genome shotgun (WGS) entry which is preliminary data.</text>
</comment>
<keyword evidence="2" id="KW-1185">Reference proteome</keyword>
<proteinExistence type="predicted"/>
<gene>
    <name evidence="1" type="ORF">N3K66_002190</name>
</gene>
<dbReference type="EMBL" id="CM047941">
    <property type="protein sequence ID" value="KAI9902838.1"/>
    <property type="molecule type" value="Genomic_DNA"/>
</dbReference>
<evidence type="ECO:0000313" key="2">
    <source>
        <dbReference type="Proteomes" id="UP001163324"/>
    </source>
</evidence>
<evidence type="ECO:0000313" key="1">
    <source>
        <dbReference type="EMBL" id="KAI9902838.1"/>
    </source>
</evidence>
<sequence length="1543" mass="169626">MDGVQQDILRTSSSSTTHSTNSSDDVHWIDDASEFARSGTLQASVLIISAIWVAVRVLRWPKTSRKSASKASSVSWPYELLSQAARVASVAFAALAYFRGHAHGLNVIVLAYGLLMGLVRLINNLEWRHVALHQVNFVYTSMLLILATAQFLSCIQVGGECSHGSSLVGAIVALSAAFVVAFVTPREWLPPRAGRDVPPSALQEPAPEETCSWYNYYCSYEWMTPIIWKGTRRALDMSGIHKLAWYDEPTYLLKKISQARSISKSTMWTAMRFQRKELSLMSLWICLAYVSENISPYGMYKLLEYLAQPQGATYKPWVWLLIIFIGPISRSVLFQQYIFVSTRLIVRIKSAMIQELYHTALGSMELEQDPFDLQKDSGQKNRKTAQKTTSAGRLANLMAADVEAIYRARDFIIILAGLPPGTIVSVVGLYRMLGWPSLVGTLIIVMSVPVSGWLGSLIFKTQKRVRKAQDGRISLVTEYLASIRAIKYFAWEDPIESQINNARATEQKQLWHVAILQAAINQAGQIIPLIGLVVMFGLHVGPRGYILDASVAFTTAFLVKSIRRNIMQASYLSRNVASAFVSLGRLDKYFESTVPLVTYPEGPLRIQNGCFRRNKMATFRLEDISLDFAQGGLNVVSGASGSGKTTLLLAILGETYLEGGSVTRPGDVAFASQSSWLQNDSIEKNITFSSPMERNRYDRVIEACCLPTDLSELPDGDQTVVGENGTSLSGGQRARVALARALYSKAPLLLLDDVFSALDAKTSAGVWKYCFCSQLLQGRTTVLVTQVPWIASQGDFAITLDNGMVASAEANIGVVRRPIAVAEVLGGDVDDVPLATQAGDSDTQDDAQADMQPNGDALNDPSKAPEEKPSKDIVDQEMKASGKVGRLTFLSYMSYFGHPIFTVLCLFCLVASNVFTFAGSLWLSVWVEAYDDGRYVNVAYYMGMFTLLALLEIGSYAAIIILFEWGAWRAAKKLHQDFIHSVLRVSLSWFKTIPVGRITNRFSADMGSIDSMLSQLLRMFLDNFVQLFFRIAAVSSIMPVFMVPSFFTCLFGILIGELYTRTAVIVKRLTSSAQSPVFSQFADTLAGLPIIRARAGMSEAFGRELADKLRVWSASAETGFNCNRWVSVRVDFATALVTLCAGIIAVSKTGVVGAGLVGFSLSTATGLSQTILMFVRSMNDLEVEMQSFHRVKEYVKLDREEKHDETLREEGEFYTDNDVHDDDDDTGTTQVIPRNWPRSGEIEFRNVTIRYDPAGPDVLTDVNLRFRAGQRVAVVGRTGSGKSTLVLSLLRFTHVVSGSILYDGVDITKVSRRRLREALTIIPQEAVLFNGTVRSNLDPTGHIPTEILETSLQNCKGIASFASSSSSTTSSSSASSTLTLAAETSDDEAARHAVVATAQGIALDTQVDARGENFSHGQRQVLSLCRALIRRSRLMLLDEATASMDYETDRGIQQVLRDNLRADDADGSDGSDAGGRTLVTIAHRLRTIIDYDAIVVMSAGRVVENGSPRELYARGGLFHDMVQHSGEIDSLRGFLEGKADSTA</sequence>
<accession>A0ACC0VAP2</accession>
<dbReference type="Proteomes" id="UP001163324">
    <property type="component" value="Chromosome 2"/>
</dbReference>